<dbReference type="Gene3D" id="3.40.190.10">
    <property type="entry name" value="Periplasmic binding protein-like II"/>
    <property type="match status" value="2"/>
</dbReference>
<evidence type="ECO:0000256" key="9">
    <source>
        <dbReference type="ARBA" id="ARBA00048169"/>
    </source>
</evidence>
<evidence type="ECO:0000256" key="7">
    <source>
        <dbReference type="ARBA" id="ARBA00022679"/>
    </source>
</evidence>
<dbReference type="CDD" id="cd13647">
    <property type="entry name" value="PBP2_PBGD_2"/>
    <property type="match status" value="1"/>
</dbReference>
<dbReference type="InterPro" id="IPR000860">
    <property type="entry name" value="HemC"/>
</dbReference>
<comment type="catalytic activity">
    <reaction evidence="9">
        <text>4 porphobilinogen + H2O = hydroxymethylbilane + 4 NH4(+)</text>
        <dbReference type="Rhea" id="RHEA:13185"/>
        <dbReference type="ChEBI" id="CHEBI:15377"/>
        <dbReference type="ChEBI" id="CHEBI:28938"/>
        <dbReference type="ChEBI" id="CHEBI:57845"/>
        <dbReference type="ChEBI" id="CHEBI:58126"/>
        <dbReference type="EC" id="2.5.1.61"/>
    </reaction>
</comment>
<evidence type="ECO:0000256" key="8">
    <source>
        <dbReference type="ARBA" id="ARBA00023244"/>
    </source>
</evidence>
<dbReference type="EC" id="2.5.1.61" evidence="6 10"/>
<dbReference type="PANTHER" id="PTHR11557">
    <property type="entry name" value="PORPHOBILINOGEN DEAMINASE"/>
    <property type="match status" value="1"/>
</dbReference>
<evidence type="ECO:0000256" key="6">
    <source>
        <dbReference type="ARBA" id="ARBA00012655"/>
    </source>
</evidence>
<dbReference type="RefSeq" id="WP_100426003.1">
    <property type="nucleotide sequence ID" value="NZ_JAQXKX010000036.1"/>
</dbReference>
<comment type="caution">
    <text evidence="12">The sequence shown here is derived from an EMBL/GenBank/DDBJ whole genome shotgun (WGS) entry which is preliminary data.</text>
</comment>
<evidence type="ECO:0000256" key="1">
    <source>
        <dbReference type="ARBA" id="ARBA00001916"/>
    </source>
</evidence>
<dbReference type="SUPFAM" id="SSF54782">
    <property type="entry name" value="Porphobilinogen deaminase (hydroxymethylbilane synthase), C-terminal domain"/>
    <property type="match status" value="1"/>
</dbReference>
<accession>A0A2M9A8S3</accession>
<evidence type="ECO:0000313" key="12">
    <source>
        <dbReference type="EMBL" id="PJJ42112.1"/>
    </source>
</evidence>
<dbReference type="EMBL" id="PGEX01000001">
    <property type="protein sequence ID" value="PJJ42112.1"/>
    <property type="molecule type" value="Genomic_DNA"/>
</dbReference>
<dbReference type="GO" id="GO:0006783">
    <property type="term" value="P:heme biosynthetic process"/>
    <property type="evidence" value="ECO:0007669"/>
    <property type="project" value="TreeGrafter"/>
</dbReference>
<keyword evidence="13" id="KW-1185">Reference proteome</keyword>
<evidence type="ECO:0000256" key="2">
    <source>
        <dbReference type="ARBA" id="ARBA00002869"/>
    </source>
</evidence>
<dbReference type="GO" id="GO:0005737">
    <property type="term" value="C:cytoplasm"/>
    <property type="evidence" value="ECO:0007669"/>
    <property type="project" value="UniProtKB-UniRule"/>
</dbReference>
<dbReference type="PIRSF" id="PIRSF001438">
    <property type="entry name" value="4pyrrol_synth_OHMeBilane_synth"/>
    <property type="match status" value="1"/>
</dbReference>
<organism evidence="12 13">
    <name type="scientific">Hallerella succinigenes</name>
    <dbReference type="NCBI Taxonomy" id="1896222"/>
    <lineage>
        <taxon>Bacteria</taxon>
        <taxon>Pseudomonadati</taxon>
        <taxon>Fibrobacterota</taxon>
        <taxon>Fibrobacteria</taxon>
        <taxon>Fibrobacterales</taxon>
        <taxon>Fibrobacteraceae</taxon>
        <taxon>Hallerella</taxon>
    </lineage>
</organism>
<sequence length="326" mass="35593">MGTIKIGTRGSALALAQAYLTRDLIQKAFPDLTAEICIIKTSGDKDHVRSLVSFGGQGVFVKEIEEALMEKKIDLAVHSLKDVPDSMDDRLVLSGFLKRENPCDVLVSGGKKFADLRPGATIGTGSPRRVLQLKKMRPDVHCVNLRGNLPSRIEKVRNGEFDAILLGAAGLNRLEMPSEISEVFTVDQVTPAIGQGIIALQSLKENSMAREIAEKISHRETVIAARVERHWMNLLGGGCRVPMGAILEVDGSAFRFTAYLADPQNGQSLRMVQRFEENALSEQAHACKALDAFAKTFMDACHQKGIMLPSEAPGTEAIAAFWNTEH</sequence>
<evidence type="ECO:0000259" key="11">
    <source>
        <dbReference type="Pfam" id="PF01379"/>
    </source>
</evidence>
<reference evidence="12 13" key="1">
    <citation type="submission" date="2017-11" db="EMBL/GenBank/DDBJ databases">
        <title>Animal gut microbial communities from fecal samples from Wisconsin, USA.</title>
        <authorList>
            <person name="Neumann A."/>
        </authorList>
    </citation>
    <scope>NUCLEOTIDE SEQUENCE [LARGE SCALE GENOMIC DNA]</scope>
    <source>
        <strain evidence="12 13">UWS3</strain>
    </source>
</reference>
<dbReference type="FunFam" id="3.40.190.10:FF:000086">
    <property type="entry name" value="Probable porphobilinogen deaminase"/>
    <property type="match status" value="1"/>
</dbReference>
<dbReference type="PRINTS" id="PR00151">
    <property type="entry name" value="PORPHBDMNASE"/>
</dbReference>
<dbReference type="PANTHER" id="PTHR11557:SF0">
    <property type="entry name" value="PORPHOBILINOGEN DEAMINASE"/>
    <property type="match status" value="1"/>
</dbReference>
<evidence type="ECO:0000256" key="4">
    <source>
        <dbReference type="ARBA" id="ARBA00005638"/>
    </source>
</evidence>
<dbReference type="AlphaFoldDB" id="A0A2M9A8S3"/>
<dbReference type="GO" id="GO:0004418">
    <property type="term" value="F:hydroxymethylbilane synthase activity"/>
    <property type="evidence" value="ECO:0007669"/>
    <property type="project" value="UniProtKB-UniRule"/>
</dbReference>
<proteinExistence type="inferred from homology"/>
<comment type="pathway">
    <text evidence="3">Porphyrin-containing compound metabolism; protoporphyrin-IX biosynthesis; coproporphyrinogen-III from 5-aminolevulinate: step 2/4.</text>
</comment>
<dbReference type="InterPro" id="IPR036803">
    <property type="entry name" value="Porphobilinogen_deaminase_C_sf"/>
</dbReference>
<dbReference type="Pfam" id="PF01379">
    <property type="entry name" value="Porphobil_deam"/>
    <property type="match status" value="1"/>
</dbReference>
<comment type="function">
    <text evidence="2">Tetrapolymerization of the monopyrrole PBG into the hydroxymethylbilane pre-uroporphyrinogen in several discrete steps.</text>
</comment>
<evidence type="ECO:0000313" key="13">
    <source>
        <dbReference type="Proteomes" id="UP000231134"/>
    </source>
</evidence>
<comment type="subunit">
    <text evidence="5">Monomer.</text>
</comment>
<dbReference type="InterPro" id="IPR022417">
    <property type="entry name" value="Porphobilin_deaminase_N"/>
</dbReference>
<gene>
    <name evidence="12" type="ORF">BGX16_2128</name>
</gene>
<comment type="cofactor">
    <cofactor evidence="1">
        <name>dipyrromethane</name>
        <dbReference type="ChEBI" id="CHEBI:60342"/>
    </cofactor>
</comment>
<protein>
    <recommendedName>
        <fullName evidence="6 10">Hydroxymethylbilane synthase</fullName>
        <ecNumber evidence="6 10">2.5.1.61</ecNumber>
    </recommendedName>
</protein>
<dbReference type="Proteomes" id="UP000231134">
    <property type="component" value="Unassembled WGS sequence"/>
</dbReference>
<dbReference type="FunFam" id="3.40.190.10:FF:000005">
    <property type="entry name" value="Porphobilinogen deaminase"/>
    <property type="match status" value="1"/>
</dbReference>
<comment type="similarity">
    <text evidence="4">Belongs to the HMBS family.</text>
</comment>
<keyword evidence="8" id="KW-0627">Porphyrin biosynthesis</keyword>
<evidence type="ECO:0000256" key="5">
    <source>
        <dbReference type="ARBA" id="ARBA00011245"/>
    </source>
</evidence>
<keyword evidence="7" id="KW-0808">Transferase</keyword>
<dbReference type="OrthoDB" id="9810298at2"/>
<dbReference type="Gene3D" id="3.30.160.40">
    <property type="entry name" value="Porphobilinogen deaminase, C-terminal domain"/>
    <property type="match status" value="1"/>
</dbReference>
<name>A0A2M9A8S3_9BACT</name>
<feature type="domain" description="Porphobilinogen deaminase N-terminal" evidence="11">
    <location>
        <begin position="4"/>
        <end position="208"/>
    </location>
</feature>
<evidence type="ECO:0000256" key="10">
    <source>
        <dbReference type="NCBIfam" id="TIGR00212"/>
    </source>
</evidence>
<evidence type="ECO:0000256" key="3">
    <source>
        <dbReference type="ARBA" id="ARBA00004735"/>
    </source>
</evidence>
<dbReference type="NCBIfam" id="TIGR00212">
    <property type="entry name" value="hemC"/>
    <property type="match status" value="1"/>
</dbReference>
<dbReference type="SUPFAM" id="SSF53850">
    <property type="entry name" value="Periplasmic binding protein-like II"/>
    <property type="match status" value="1"/>
</dbReference>